<feature type="region of interest" description="Disordered" evidence="2">
    <location>
        <begin position="1"/>
        <end position="61"/>
    </location>
</feature>
<dbReference type="EMBL" id="KQ965773">
    <property type="protein sequence ID" value="KXS13873.1"/>
    <property type="molecule type" value="Genomic_DNA"/>
</dbReference>
<keyword evidence="1" id="KW-0175">Coiled coil</keyword>
<gene>
    <name evidence="3" type="ORF">M427DRAFT_358914</name>
</gene>
<sequence>MMSSPNRGSPPYYSPNGVNQPPGAGVYGHSRGSSLGRAPPSLPYISPPVSPNAAPQDRDGLINEDVGLRQRINDVESRLQKSNAVKNGVLAISSIQTSKKAKEDAKEELTRIYPQIVDEALEVISLLKQRGVVLERLAANDGLASKVASEERNRFQAELEAQKEEGRRAFAHLDQQQGKLKADLDQARRLEAEARSQVTFYKQELERAQFETSNKFRRRIGRMPI</sequence>
<dbReference type="AlphaFoldDB" id="A0A139ABS8"/>
<feature type="coiled-coil region" evidence="1">
    <location>
        <begin position="145"/>
        <end position="204"/>
    </location>
</feature>
<evidence type="ECO:0000313" key="3">
    <source>
        <dbReference type="EMBL" id="KXS13873.1"/>
    </source>
</evidence>
<protein>
    <submittedName>
        <fullName evidence="3">Uncharacterized protein</fullName>
    </submittedName>
</protein>
<name>A0A139ABS8_GONPJ</name>
<accession>A0A139ABS8</accession>
<proteinExistence type="predicted"/>
<evidence type="ECO:0000256" key="1">
    <source>
        <dbReference type="SAM" id="Coils"/>
    </source>
</evidence>
<reference evidence="3 4" key="1">
    <citation type="journal article" date="2015" name="Genome Biol. Evol.">
        <title>Phylogenomic analyses indicate that early fungi evolved digesting cell walls of algal ancestors of land plants.</title>
        <authorList>
            <person name="Chang Y."/>
            <person name="Wang S."/>
            <person name="Sekimoto S."/>
            <person name="Aerts A.L."/>
            <person name="Choi C."/>
            <person name="Clum A."/>
            <person name="LaButti K.M."/>
            <person name="Lindquist E.A."/>
            <person name="Yee Ngan C."/>
            <person name="Ohm R.A."/>
            <person name="Salamov A.A."/>
            <person name="Grigoriev I.V."/>
            <person name="Spatafora J.W."/>
            <person name="Berbee M.L."/>
        </authorList>
    </citation>
    <scope>NUCLEOTIDE SEQUENCE [LARGE SCALE GENOMIC DNA]</scope>
    <source>
        <strain evidence="3 4">JEL478</strain>
    </source>
</reference>
<keyword evidence="4" id="KW-1185">Reference proteome</keyword>
<evidence type="ECO:0000256" key="2">
    <source>
        <dbReference type="SAM" id="MobiDB-lite"/>
    </source>
</evidence>
<evidence type="ECO:0000313" key="4">
    <source>
        <dbReference type="Proteomes" id="UP000070544"/>
    </source>
</evidence>
<feature type="compositionally biased region" description="Pro residues" evidence="2">
    <location>
        <begin position="40"/>
        <end position="50"/>
    </location>
</feature>
<organism evidence="3 4">
    <name type="scientific">Gonapodya prolifera (strain JEL478)</name>
    <name type="common">Monoblepharis prolifera</name>
    <dbReference type="NCBI Taxonomy" id="1344416"/>
    <lineage>
        <taxon>Eukaryota</taxon>
        <taxon>Fungi</taxon>
        <taxon>Fungi incertae sedis</taxon>
        <taxon>Chytridiomycota</taxon>
        <taxon>Chytridiomycota incertae sedis</taxon>
        <taxon>Monoblepharidomycetes</taxon>
        <taxon>Monoblepharidales</taxon>
        <taxon>Gonapodyaceae</taxon>
        <taxon>Gonapodya</taxon>
    </lineage>
</organism>
<dbReference type="Proteomes" id="UP000070544">
    <property type="component" value="Unassembled WGS sequence"/>
</dbReference>